<dbReference type="GO" id="GO:0009055">
    <property type="term" value="F:electron transfer activity"/>
    <property type="evidence" value="ECO:0007669"/>
    <property type="project" value="InterPro"/>
</dbReference>
<proteinExistence type="predicted"/>
<organism evidence="7 8">
    <name type="scientific">endosymbiont of Tevnia jerichonana</name>
    <name type="common">vent Tica</name>
    <dbReference type="NCBI Taxonomy" id="1049564"/>
    <lineage>
        <taxon>Bacteria</taxon>
        <taxon>Pseudomonadati</taxon>
        <taxon>Pseudomonadota</taxon>
        <taxon>Gammaproteobacteria</taxon>
        <taxon>sulfur-oxidizing symbionts</taxon>
    </lineage>
</organism>
<protein>
    <recommendedName>
        <fullName evidence="6">Cytochrome c domain-containing protein</fullName>
    </recommendedName>
</protein>
<dbReference type="GO" id="GO:0020037">
    <property type="term" value="F:heme binding"/>
    <property type="evidence" value="ECO:0007669"/>
    <property type="project" value="InterPro"/>
</dbReference>
<dbReference type="GO" id="GO:0046872">
    <property type="term" value="F:metal ion binding"/>
    <property type="evidence" value="ECO:0007669"/>
    <property type="project" value="UniProtKB-KW"/>
</dbReference>
<evidence type="ECO:0000256" key="2">
    <source>
        <dbReference type="ARBA" id="ARBA00022723"/>
    </source>
</evidence>
<accession>G2FJS0</accession>
<evidence type="ECO:0000256" key="5">
    <source>
        <dbReference type="SAM" id="MobiDB-lite"/>
    </source>
</evidence>
<evidence type="ECO:0000313" key="7">
    <source>
        <dbReference type="EMBL" id="EGW52947.1"/>
    </source>
</evidence>
<name>G2FJS0_9GAMM</name>
<keyword evidence="8" id="KW-1185">Reference proteome</keyword>
<dbReference type="EMBL" id="AFZB01000049">
    <property type="protein sequence ID" value="EGW52947.1"/>
    <property type="molecule type" value="Genomic_DNA"/>
</dbReference>
<dbReference type="InterPro" id="IPR009056">
    <property type="entry name" value="Cyt_c-like_dom"/>
</dbReference>
<reference evidence="7 8" key="1">
    <citation type="journal article" date="2011" name="ISME J.">
        <title>The endosymbionts of the deep-sea tubeworms Riftia pachyptila and Tevnia jerichonana share an identical physiology as revealed by proteogenomic analyses.</title>
        <authorList>
            <person name="Gardebrecht A."/>
            <person name="Markert S."/>
            <person name="Felbeck H."/>
            <person name="Thuermer A."/>
            <person name="Albrecht D."/>
            <person name="Wollherr A."/>
            <person name="Kabisch J."/>
            <person name="Lehmann R."/>
            <person name="Daniel R."/>
            <person name="Liesegang H."/>
            <person name="Hecker M."/>
            <person name="Sievert S.M."/>
            <person name="Schweder T."/>
        </authorList>
    </citation>
    <scope>NUCLEOTIDE SEQUENCE [LARGE SCALE GENOMIC DNA]</scope>
</reference>
<feature type="region of interest" description="Disordered" evidence="5">
    <location>
        <begin position="43"/>
        <end position="66"/>
    </location>
</feature>
<evidence type="ECO:0000256" key="3">
    <source>
        <dbReference type="ARBA" id="ARBA00023004"/>
    </source>
</evidence>
<feature type="domain" description="Cytochrome c" evidence="6">
    <location>
        <begin position="26"/>
        <end position="86"/>
    </location>
</feature>
<evidence type="ECO:0000313" key="8">
    <source>
        <dbReference type="Proteomes" id="UP000005167"/>
    </source>
</evidence>
<dbReference type="Proteomes" id="UP000005167">
    <property type="component" value="Unassembled WGS sequence"/>
</dbReference>
<dbReference type="Pfam" id="PF13442">
    <property type="entry name" value="Cytochrome_CBB3"/>
    <property type="match status" value="1"/>
</dbReference>
<keyword evidence="2 4" id="KW-0479">Metal-binding</keyword>
<dbReference type="Gene3D" id="1.10.760.10">
    <property type="entry name" value="Cytochrome c-like domain"/>
    <property type="match status" value="1"/>
</dbReference>
<feature type="region of interest" description="Disordered" evidence="5">
    <location>
        <begin position="1"/>
        <end position="30"/>
    </location>
</feature>
<keyword evidence="1 4" id="KW-0349">Heme</keyword>
<evidence type="ECO:0000256" key="1">
    <source>
        <dbReference type="ARBA" id="ARBA00022617"/>
    </source>
</evidence>
<gene>
    <name evidence="7" type="ORF">TevJSym_bw00010</name>
</gene>
<keyword evidence="3 4" id="KW-0408">Iron</keyword>
<dbReference type="AlphaFoldDB" id="G2FJS0"/>
<feature type="compositionally biased region" description="Low complexity" evidence="5">
    <location>
        <begin position="1"/>
        <end position="29"/>
    </location>
</feature>
<evidence type="ECO:0000259" key="6">
    <source>
        <dbReference type="PROSITE" id="PS51007"/>
    </source>
</evidence>
<sequence>MLEANNSASGSSETTATTSSGGSSGNSSAQGEALYAEQCASCHGSDPANGRRKISRGTSASVTTRKHSFVDKSDAQAIAIYLNEVL</sequence>
<evidence type="ECO:0000256" key="4">
    <source>
        <dbReference type="PROSITE-ProRule" id="PRU00433"/>
    </source>
</evidence>
<dbReference type="PROSITE" id="PS51007">
    <property type="entry name" value="CYTC"/>
    <property type="match status" value="1"/>
</dbReference>
<comment type="caution">
    <text evidence="7">The sequence shown here is derived from an EMBL/GenBank/DDBJ whole genome shotgun (WGS) entry which is preliminary data.</text>
</comment>
<dbReference type="SUPFAM" id="SSF46626">
    <property type="entry name" value="Cytochrome c"/>
    <property type="match status" value="1"/>
</dbReference>
<dbReference type="InterPro" id="IPR036909">
    <property type="entry name" value="Cyt_c-like_dom_sf"/>
</dbReference>